<dbReference type="Gene3D" id="3.40.960.10">
    <property type="entry name" value="VSR Endonuclease"/>
    <property type="match status" value="1"/>
</dbReference>
<evidence type="ECO:0008006" key="3">
    <source>
        <dbReference type="Google" id="ProtNLM"/>
    </source>
</evidence>
<proteinExistence type="predicted"/>
<dbReference type="eggNOG" id="COG2852">
    <property type="taxonomic scope" value="Bacteria"/>
</dbReference>
<accession>A1TGJ2</accession>
<reference evidence="1" key="1">
    <citation type="submission" date="2006-12" db="EMBL/GenBank/DDBJ databases">
        <title>Complete sequence of Mycobacterium vanbaalenii PYR-1.</title>
        <authorList>
            <consortium name="US DOE Joint Genome Institute"/>
            <person name="Copeland A."/>
            <person name="Lucas S."/>
            <person name="Lapidus A."/>
            <person name="Barry K."/>
            <person name="Detter J.C."/>
            <person name="Glavina del Rio T."/>
            <person name="Hammon N."/>
            <person name="Israni S."/>
            <person name="Dalin E."/>
            <person name="Tice H."/>
            <person name="Pitluck S."/>
            <person name="Singan V."/>
            <person name="Schmutz J."/>
            <person name="Larimer F."/>
            <person name="Land M."/>
            <person name="Hauser L."/>
            <person name="Kyrpides N."/>
            <person name="Anderson I.J."/>
            <person name="Miller C."/>
            <person name="Richardson P."/>
        </authorList>
    </citation>
    <scope>NUCLEOTIDE SEQUENCE [LARGE SCALE GENOMIC DNA]</scope>
    <source>
        <strain evidence="1">PYR-1</strain>
    </source>
</reference>
<dbReference type="SUPFAM" id="SSF52980">
    <property type="entry name" value="Restriction endonuclease-like"/>
    <property type="match status" value="1"/>
</dbReference>
<dbReference type="InterPro" id="IPR011335">
    <property type="entry name" value="Restrct_endonuc-II-like"/>
</dbReference>
<dbReference type="EMBL" id="CP000511">
    <property type="protein sequence ID" value="ABM16292.1"/>
    <property type="molecule type" value="Genomic_DNA"/>
</dbReference>
<dbReference type="STRING" id="350058.Mvan_5526"/>
<dbReference type="AlphaFoldDB" id="A1TGJ2"/>
<sequence length="298" mass="33062">MPGMGEVILGGEAVRAGVVTRHELARWYTPLYRGVFVRKGVEVTLRDRAVGAWLATGRKGVIAGLAAAALHGAAWIDADIPIEVAGVKRRSHAGLITRSEVIATDEIVRRAGLPVTSRTRTAFDLGRQLDRAEALARLDALMWNQPFSIDEVAELADRRPRVPGVGQLRDLLPLIDGGAASPRQSRLRLWLLDCGFPRPQTQIPVLEGSRPVAFLDMGWPEYQVAVEYDGDHHRKNRDQYVKDIARLRMLEALGWIVIRVIAEDRPAHWLERTEAALQSRGCRLAATELQLFVRTLAA</sequence>
<organism evidence="1 2">
    <name type="scientific">Mycolicibacterium vanbaalenii (strain DSM 7251 / JCM 13017 / BCRC 16820 / KCTC 9966 / NRRL B-24157 / PYR-1)</name>
    <name type="common">Mycobacterium vanbaalenii</name>
    <dbReference type="NCBI Taxonomy" id="350058"/>
    <lineage>
        <taxon>Bacteria</taxon>
        <taxon>Bacillati</taxon>
        <taxon>Actinomycetota</taxon>
        <taxon>Actinomycetes</taxon>
        <taxon>Mycobacteriales</taxon>
        <taxon>Mycobacteriaceae</taxon>
        <taxon>Mycolicibacterium</taxon>
    </lineage>
</organism>
<evidence type="ECO:0000313" key="2">
    <source>
        <dbReference type="Proteomes" id="UP000009159"/>
    </source>
</evidence>
<name>A1TGJ2_MYCVP</name>
<protein>
    <recommendedName>
        <fullName evidence="3">DUF559 domain-containing protein</fullName>
    </recommendedName>
</protein>
<gene>
    <name evidence="1" type="ordered locus">Mvan_5526</name>
</gene>
<dbReference type="HOGENOM" id="CLU_052626_5_2_11"/>
<dbReference type="Proteomes" id="UP000009159">
    <property type="component" value="Chromosome"/>
</dbReference>
<dbReference type="KEGG" id="mva:Mvan_5526"/>
<keyword evidence="2" id="KW-1185">Reference proteome</keyword>
<evidence type="ECO:0000313" key="1">
    <source>
        <dbReference type="EMBL" id="ABM16292.1"/>
    </source>
</evidence>